<dbReference type="PROSITE" id="PS50181">
    <property type="entry name" value="FBOX"/>
    <property type="match status" value="1"/>
</dbReference>
<feature type="region of interest" description="Disordered" evidence="1">
    <location>
        <begin position="1"/>
        <end position="79"/>
    </location>
</feature>
<dbReference type="Pfam" id="PF00646">
    <property type="entry name" value="F-box"/>
    <property type="match status" value="1"/>
</dbReference>
<organism evidence="3 4">
    <name type="scientific">Marasmius tenuissimus</name>
    <dbReference type="NCBI Taxonomy" id="585030"/>
    <lineage>
        <taxon>Eukaryota</taxon>
        <taxon>Fungi</taxon>
        <taxon>Dikarya</taxon>
        <taxon>Basidiomycota</taxon>
        <taxon>Agaricomycotina</taxon>
        <taxon>Agaricomycetes</taxon>
        <taxon>Agaricomycetidae</taxon>
        <taxon>Agaricales</taxon>
        <taxon>Marasmiineae</taxon>
        <taxon>Marasmiaceae</taxon>
        <taxon>Marasmius</taxon>
    </lineage>
</organism>
<sequence length="638" mass="74424">MAGRRSSRIARQQNRPQKVEEGKTSPIAPALRHRRATGSIDDYDEDLSTSTDSEYQDVAVKSKGTRKKRVKRDEKSKKLNVDPRNRRGFLEQFAENAPLDVILEIFKYLWPREILHLSRTSKSLRELLMSRSSAPIWRAARINSGLPPLPPDLSEPRYASLAFDPYCNVSLIEVYDPLMSRSRIPPSFFTGNQLPNAGKDWSRDIFAMTALETRGRFIPGRWDGTQSYHLPSIESLYSEYKQVEDDALALEAWRNAKHEAYLAIFKHSKECEFWRNEMIADREEELDEMRSERADEIIARLAEDGWDELDLEEFRNTHHCDLYRPERINEYNWESQKARFTDDLRTIQDKRLRKKRHRLLLATFSSYCEQQTYTVYLPIGDLLLSSAKITKLLGEGTPEKAVETVYSEMVKAEVPRANRKWIRRVEKQLLRVLRMVLPNTGIEAVRSLLTVFRCLVCRSLLWYPKVLVHGCFSKGWADWKEHRKQQDEEGLLNLDSWSKSFDLIWRYRLGLWLLDPAKIVYEPDASNHMDNILSLCGINPESVSVEELEVEDPFLECLECGKGDFRFIIGWTQAMSHPHQDCLRLVEKLPGIRAAILDQYTQFQTHLRWRFRIGILLDPTLTQTDSTLSPTVYFENIC</sequence>
<keyword evidence="4" id="KW-1185">Reference proteome</keyword>
<gene>
    <name evidence="3" type="ORF">AAF712_005943</name>
</gene>
<dbReference type="InterPro" id="IPR036047">
    <property type="entry name" value="F-box-like_dom_sf"/>
</dbReference>
<accession>A0ABR3A1N7</accession>
<evidence type="ECO:0000259" key="2">
    <source>
        <dbReference type="PROSITE" id="PS50181"/>
    </source>
</evidence>
<dbReference type="SUPFAM" id="SSF81383">
    <property type="entry name" value="F-box domain"/>
    <property type="match status" value="1"/>
</dbReference>
<evidence type="ECO:0000256" key="1">
    <source>
        <dbReference type="SAM" id="MobiDB-lite"/>
    </source>
</evidence>
<comment type="caution">
    <text evidence="3">The sequence shown here is derived from an EMBL/GenBank/DDBJ whole genome shotgun (WGS) entry which is preliminary data.</text>
</comment>
<evidence type="ECO:0000313" key="4">
    <source>
        <dbReference type="Proteomes" id="UP001437256"/>
    </source>
</evidence>
<proteinExistence type="predicted"/>
<name>A0ABR3A1N7_9AGAR</name>
<dbReference type="InterPro" id="IPR001810">
    <property type="entry name" value="F-box_dom"/>
</dbReference>
<feature type="domain" description="F-box" evidence="2">
    <location>
        <begin position="91"/>
        <end position="140"/>
    </location>
</feature>
<dbReference type="Proteomes" id="UP001437256">
    <property type="component" value="Unassembled WGS sequence"/>
</dbReference>
<protein>
    <recommendedName>
        <fullName evidence="2">F-box domain-containing protein</fullName>
    </recommendedName>
</protein>
<dbReference type="CDD" id="cd09917">
    <property type="entry name" value="F-box_SF"/>
    <property type="match status" value="1"/>
</dbReference>
<dbReference type="EMBL" id="JBBXMP010000030">
    <property type="protein sequence ID" value="KAL0066954.1"/>
    <property type="molecule type" value="Genomic_DNA"/>
</dbReference>
<reference evidence="3 4" key="1">
    <citation type="submission" date="2024-05" db="EMBL/GenBank/DDBJ databases">
        <title>A draft genome resource for the thread blight pathogen Marasmius tenuissimus strain MS-2.</title>
        <authorList>
            <person name="Yulfo-Soto G.E."/>
            <person name="Baruah I.K."/>
            <person name="Amoako-Attah I."/>
            <person name="Bukari Y."/>
            <person name="Meinhardt L.W."/>
            <person name="Bailey B.A."/>
            <person name="Cohen S.P."/>
        </authorList>
    </citation>
    <scope>NUCLEOTIDE SEQUENCE [LARGE SCALE GENOMIC DNA]</scope>
    <source>
        <strain evidence="3 4">MS-2</strain>
    </source>
</reference>
<evidence type="ECO:0000313" key="3">
    <source>
        <dbReference type="EMBL" id="KAL0066954.1"/>
    </source>
</evidence>